<sequence length="378" mass="37649">MPALGVWPLGLLAFGAPAFGVRACGAGEVRPVSVVRTAAGRPVVAGIVAVRPRAVAVGIGCLLLALAFGVLTVGSGDYPMSPADVLRTLAGGGGPAEDFVVRELRLPRVVTALVVGAALALAGAIFQSLVRNPLGSPDLLGFTQGAATGALLVVVAGGGSAALAGGAVLGGVVTGVVIYLLAWRGGLHGHRLVLVGIGATAVLTGVNGYLLTRGRLMEAARAMLWLTGSLDGRGWEDALPLLAATAVLVPVVLLGCARPLAITEMGDDLARGLGVRVQGLRLVLTAAAVLLASLAAAAAGPVSFVALTAPHLARRMTRTPGPNLLTAACVGAALLTGADLAAQRLFGDHQLPVGVVTGVLGGGYLVWLLAAQRKAGRI</sequence>
<dbReference type="Proteomes" id="UP000651728">
    <property type="component" value="Unassembled WGS sequence"/>
</dbReference>
<organism evidence="9 10">
    <name type="scientific">Microbispora amethystogenes</name>
    <dbReference type="NCBI Taxonomy" id="1427754"/>
    <lineage>
        <taxon>Bacteria</taxon>
        <taxon>Bacillati</taxon>
        <taxon>Actinomycetota</taxon>
        <taxon>Actinomycetes</taxon>
        <taxon>Streptosporangiales</taxon>
        <taxon>Streptosporangiaceae</taxon>
        <taxon>Microbispora</taxon>
    </lineage>
</organism>
<feature type="transmembrane region" description="Helical" evidence="8">
    <location>
        <begin position="324"/>
        <end position="342"/>
    </location>
</feature>
<dbReference type="RefSeq" id="WP_239101166.1">
    <property type="nucleotide sequence ID" value="NZ_BAABEJ010000006.1"/>
</dbReference>
<evidence type="ECO:0000313" key="9">
    <source>
        <dbReference type="EMBL" id="GIH31719.1"/>
    </source>
</evidence>
<comment type="subcellular location">
    <subcellularLocation>
        <location evidence="1">Cell membrane</location>
        <topology evidence="1">Multi-pass membrane protein</topology>
    </subcellularLocation>
</comment>
<protein>
    <submittedName>
        <fullName evidence="9">ABC transporter permease</fullName>
    </submittedName>
</protein>
<keyword evidence="6 8" id="KW-1133">Transmembrane helix</keyword>
<dbReference type="InterPro" id="IPR037294">
    <property type="entry name" value="ABC_BtuC-like"/>
</dbReference>
<dbReference type="PANTHER" id="PTHR30472">
    <property type="entry name" value="FERRIC ENTEROBACTIN TRANSPORT SYSTEM PERMEASE PROTEIN"/>
    <property type="match status" value="1"/>
</dbReference>
<feature type="transmembrane region" description="Helical" evidence="8">
    <location>
        <begin position="54"/>
        <end position="73"/>
    </location>
</feature>
<accession>A0ABQ4FAC5</accession>
<evidence type="ECO:0000256" key="3">
    <source>
        <dbReference type="ARBA" id="ARBA00022448"/>
    </source>
</evidence>
<keyword evidence="4" id="KW-1003">Cell membrane</keyword>
<comment type="caution">
    <text evidence="9">The sequence shown here is derived from an EMBL/GenBank/DDBJ whole genome shotgun (WGS) entry which is preliminary data.</text>
</comment>
<keyword evidence="7 8" id="KW-0472">Membrane</keyword>
<evidence type="ECO:0000256" key="4">
    <source>
        <dbReference type="ARBA" id="ARBA00022475"/>
    </source>
</evidence>
<feature type="transmembrane region" description="Helical" evidence="8">
    <location>
        <begin position="109"/>
        <end position="130"/>
    </location>
</feature>
<dbReference type="PANTHER" id="PTHR30472:SF24">
    <property type="entry name" value="FERRIC ENTEROBACTIN TRANSPORT SYSTEM PERMEASE PROTEIN FEPG"/>
    <property type="match status" value="1"/>
</dbReference>
<reference evidence="9 10" key="1">
    <citation type="submission" date="2021-01" db="EMBL/GenBank/DDBJ databases">
        <title>Whole genome shotgun sequence of Microbispora amethystogenes NBRC 101907.</title>
        <authorList>
            <person name="Komaki H."/>
            <person name="Tamura T."/>
        </authorList>
    </citation>
    <scope>NUCLEOTIDE SEQUENCE [LARGE SCALE GENOMIC DNA]</scope>
    <source>
        <strain evidence="9 10">NBRC 101907</strain>
    </source>
</reference>
<feature type="transmembrane region" description="Helical" evidence="8">
    <location>
        <begin position="150"/>
        <end position="180"/>
    </location>
</feature>
<comment type="similarity">
    <text evidence="2">Belongs to the binding-protein-dependent transport system permease family. FecCD subfamily.</text>
</comment>
<evidence type="ECO:0000313" key="10">
    <source>
        <dbReference type="Proteomes" id="UP000651728"/>
    </source>
</evidence>
<proteinExistence type="inferred from homology"/>
<evidence type="ECO:0000256" key="1">
    <source>
        <dbReference type="ARBA" id="ARBA00004651"/>
    </source>
</evidence>
<gene>
    <name evidence="9" type="ORF">Mam01_18830</name>
</gene>
<feature type="transmembrane region" description="Helical" evidence="8">
    <location>
        <begin position="282"/>
        <end position="304"/>
    </location>
</feature>
<evidence type="ECO:0000256" key="6">
    <source>
        <dbReference type="ARBA" id="ARBA00022989"/>
    </source>
</evidence>
<feature type="transmembrane region" description="Helical" evidence="8">
    <location>
        <begin position="238"/>
        <end position="261"/>
    </location>
</feature>
<dbReference type="Pfam" id="PF01032">
    <property type="entry name" value="FecCD"/>
    <property type="match status" value="1"/>
</dbReference>
<feature type="transmembrane region" description="Helical" evidence="8">
    <location>
        <begin position="192"/>
        <end position="211"/>
    </location>
</feature>
<evidence type="ECO:0000256" key="2">
    <source>
        <dbReference type="ARBA" id="ARBA00007935"/>
    </source>
</evidence>
<evidence type="ECO:0000256" key="8">
    <source>
        <dbReference type="SAM" id="Phobius"/>
    </source>
</evidence>
<name>A0ABQ4FAC5_9ACTN</name>
<dbReference type="CDD" id="cd06550">
    <property type="entry name" value="TM_ABC_iron-siderophores_like"/>
    <property type="match status" value="1"/>
</dbReference>
<dbReference type="EMBL" id="BOOB01000013">
    <property type="protein sequence ID" value="GIH31719.1"/>
    <property type="molecule type" value="Genomic_DNA"/>
</dbReference>
<dbReference type="Gene3D" id="1.10.3470.10">
    <property type="entry name" value="ABC transporter involved in vitamin B12 uptake, BtuC"/>
    <property type="match status" value="1"/>
</dbReference>
<keyword evidence="5 8" id="KW-0812">Transmembrane</keyword>
<evidence type="ECO:0000256" key="7">
    <source>
        <dbReference type="ARBA" id="ARBA00023136"/>
    </source>
</evidence>
<dbReference type="SUPFAM" id="SSF81345">
    <property type="entry name" value="ABC transporter involved in vitamin B12 uptake, BtuC"/>
    <property type="match status" value="1"/>
</dbReference>
<feature type="transmembrane region" description="Helical" evidence="8">
    <location>
        <begin position="351"/>
        <end position="370"/>
    </location>
</feature>
<dbReference type="InterPro" id="IPR000522">
    <property type="entry name" value="ABC_transptr_permease_BtuC"/>
</dbReference>
<evidence type="ECO:0000256" key="5">
    <source>
        <dbReference type="ARBA" id="ARBA00022692"/>
    </source>
</evidence>
<keyword evidence="10" id="KW-1185">Reference proteome</keyword>
<keyword evidence="3" id="KW-0813">Transport</keyword>